<keyword evidence="3" id="KW-0808">Transferase</keyword>
<proteinExistence type="predicted"/>
<feature type="transmembrane region" description="Helical" evidence="2">
    <location>
        <begin position="599"/>
        <end position="632"/>
    </location>
</feature>
<evidence type="ECO:0000313" key="3">
    <source>
        <dbReference type="EMBL" id="MBB0230189.1"/>
    </source>
</evidence>
<dbReference type="Proteomes" id="UP000530234">
    <property type="component" value="Unassembled WGS sequence"/>
</dbReference>
<evidence type="ECO:0000313" key="4">
    <source>
        <dbReference type="Proteomes" id="UP000530234"/>
    </source>
</evidence>
<feature type="transmembrane region" description="Helical" evidence="2">
    <location>
        <begin position="487"/>
        <end position="510"/>
    </location>
</feature>
<name>A0A7W3T3C7_9ACTN</name>
<keyword evidence="2" id="KW-0812">Transmembrane</keyword>
<dbReference type="PANTHER" id="PTHR43685:SF3">
    <property type="entry name" value="SLR2126 PROTEIN"/>
    <property type="match status" value="1"/>
</dbReference>
<dbReference type="Pfam" id="PF13641">
    <property type="entry name" value="Glyco_tranf_2_3"/>
    <property type="match status" value="1"/>
</dbReference>
<feature type="transmembrane region" description="Helical" evidence="2">
    <location>
        <begin position="439"/>
        <end position="467"/>
    </location>
</feature>
<feature type="transmembrane region" description="Helical" evidence="2">
    <location>
        <begin position="704"/>
        <end position="721"/>
    </location>
</feature>
<dbReference type="InterPro" id="IPR029044">
    <property type="entry name" value="Nucleotide-diphossugar_trans"/>
</dbReference>
<feature type="transmembrane region" description="Helical" evidence="2">
    <location>
        <begin position="644"/>
        <end position="666"/>
    </location>
</feature>
<gene>
    <name evidence="3" type="ORF">FOE67_11870</name>
</gene>
<dbReference type="RefSeq" id="WP_182663413.1">
    <property type="nucleotide sequence ID" value="NZ_VKHS01000236.1"/>
</dbReference>
<evidence type="ECO:0000256" key="1">
    <source>
        <dbReference type="SAM" id="MobiDB-lite"/>
    </source>
</evidence>
<feature type="transmembrane region" description="Helical" evidence="2">
    <location>
        <begin position="517"/>
        <end position="539"/>
    </location>
</feature>
<evidence type="ECO:0000256" key="2">
    <source>
        <dbReference type="SAM" id="Phobius"/>
    </source>
</evidence>
<feature type="compositionally biased region" description="Gly residues" evidence="1">
    <location>
        <begin position="1203"/>
        <end position="1220"/>
    </location>
</feature>
<dbReference type="EMBL" id="VKHS01000236">
    <property type="protein sequence ID" value="MBB0230189.1"/>
    <property type="molecule type" value="Genomic_DNA"/>
</dbReference>
<keyword evidence="2" id="KW-1133">Transmembrane helix</keyword>
<feature type="compositionally biased region" description="Pro residues" evidence="1">
    <location>
        <begin position="1130"/>
        <end position="1140"/>
    </location>
</feature>
<keyword evidence="4" id="KW-1185">Reference proteome</keyword>
<dbReference type="SUPFAM" id="SSF53448">
    <property type="entry name" value="Nucleotide-diphospho-sugar transferases"/>
    <property type="match status" value="1"/>
</dbReference>
<comment type="caution">
    <text evidence="3">The sequence shown here is derived from an EMBL/GenBank/DDBJ whole genome shotgun (WGS) entry which is preliminary data.</text>
</comment>
<dbReference type="Gene3D" id="3.90.550.10">
    <property type="entry name" value="Spore Coat Polysaccharide Biosynthesis Protein SpsA, Chain A"/>
    <property type="match status" value="1"/>
</dbReference>
<feature type="transmembrane region" description="Helical" evidence="2">
    <location>
        <begin position="791"/>
        <end position="812"/>
    </location>
</feature>
<feature type="transmembrane region" description="Helical" evidence="2">
    <location>
        <begin position="728"/>
        <end position="746"/>
    </location>
</feature>
<sequence length="1259" mass="131201">MSEQSAHPECPRHVVTAVLVSHDGARWLPDVLAGLTGQERPVQDVIAADTGSADESAALLAEALGPDRVLHLARRTSFGTAVAEAHRTAPVLGPDDLPYLRRPEAWNPVTRSWDTSVYDLPELPHGEPVHWLWLLHDDAAPEPDALAHLLREAEEHPDAVILGGKLRSWYDRRQLLETGVSIASSGRRWTGLERREQDQGQHDGTRRVLSVSSAGMLVRRDVFEELGGFDRRLPLMRDDVDLCWRAHTAGHDVLVVPAAVLRHAEASARERRSIDCAGRLGGSPHRVDKAGAVHTLLVNTPGRRLPRVLLRLIVGTLLRVVGYLLGKQPGRSLDEIGGLLAVLLRPERVLAGRRARSRAAAPDHDPAELRPLFPAAGATVKLSLDQAMSTVSGRFGSGDTGSGGRHGGVESGPSDDDADSLEVEQFARVRRLARRPGPVLFLLLLLASLFAGRALLGGGALGGGALLPAPADAGELWARYLDTWQPLGIGGTASAPPWIAFVATLGTLFLGSLGPVLTLLFVLAVPLAGISAYLCAGPLVPSRALRAWGAVAYALLPAVTGAVASGRVGTVLLAVLLPPMARAALAALGPGAAPGPWRAVWATALLLTVTTAFTPVTWLLAAVLGVLALVVAIRPGGSGAAARGAVLGRLAAVLFTPLLVLSPWSWRLFADPSRLIREAGVAPAIEPADAFQLLTLSPGGPGTTGAWVLVGILLAALAALLRADRRTAIGTAWAVALPALLIAVWANTDDTAWPGPAMLLAGLALIGAAMVGADGARHRVAEQNFGWRQPVAVLIAAAAALGPLLAVGAWMLRGADGPLERGNPGQVPAFVAEESGTGDRARTLVLAGEGEDAEGAPLRVDYTVLRGSGARLGDADITDLMPSDGALDRAVGELVAGSGADQTLVLAGYAVRYVIVRDGSPAELHRVLDTTPGLKRLSQEDGSALWRVERVMARAVIVPPGENGNGEWERVPAGPVAIDTEIPAGPDGRVLRLADASDPGWSATLDGEPLTRTRLDGWAQGFELPENGGRLEVTWNSGRLHTGWVWTQGFLLLVLTVLALPGRRRELDDDLPEAEAAPVGGRRAARAAAAAAAAADGASGNRAGDEPVPVPGPRPHEEPEFDAFGNSGPAPVPGPRPGAPEPAEADRWGRPPQPAGGGPVRDDWTNAGGAGHGWEGPADGGYPQPAGAPPRDADGYGEPHPGAYGGGHPGGHPGGYGEGYGETRPDAYGEGYGTDPYGTGRPDGNTDGYPSDYDYGGPR</sequence>
<dbReference type="AlphaFoldDB" id="A0A7W3T3C7"/>
<feature type="region of interest" description="Disordered" evidence="1">
    <location>
        <begin position="1090"/>
        <end position="1259"/>
    </location>
</feature>
<dbReference type="InterPro" id="IPR050834">
    <property type="entry name" value="Glycosyltransf_2"/>
</dbReference>
<dbReference type="GO" id="GO:0016740">
    <property type="term" value="F:transferase activity"/>
    <property type="evidence" value="ECO:0007669"/>
    <property type="project" value="UniProtKB-KW"/>
</dbReference>
<keyword evidence="2" id="KW-0472">Membrane</keyword>
<accession>A0A7W3T3C7</accession>
<feature type="region of interest" description="Disordered" evidence="1">
    <location>
        <begin position="393"/>
        <end position="418"/>
    </location>
</feature>
<protein>
    <submittedName>
        <fullName evidence="3">Glycosyltransferase</fullName>
    </submittedName>
</protein>
<feature type="compositionally biased region" description="Gly residues" evidence="1">
    <location>
        <begin position="395"/>
        <end position="410"/>
    </location>
</feature>
<organism evidence="3 4">
    <name type="scientific">Streptomyces calidiresistens</name>
    <dbReference type="NCBI Taxonomy" id="1485586"/>
    <lineage>
        <taxon>Bacteria</taxon>
        <taxon>Bacillati</taxon>
        <taxon>Actinomycetota</taxon>
        <taxon>Actinomycetes</taxon>
        <taxon>Kitasatosporales</taxon>
        <taxon>Streptomycetaceae</taxon>
        <taxon>Streptomyces</taxon>
    </lineage>
</organism>
<dbReference type="PANTHER" id="PTHR43685">
    <property type="entry name" value="GLYCOSYLTRANSFERASE"/>
    <property type="match status" value="1"/>
</dbReference>
<reference evidence="4" key="1">
    <citation type="submission" date="2019-10" db="EMBL/GenBank/DDBJ databases">
        <title>Streptomyces sp. nov., a novel actinobacterium isolated from alkaline environment.</title>
        <authorList>
            <person name="Golinska P."/>
        </authorList>
    </citation>
    <scope>NUCLEOTIDE SEQUENCE [LARGE SCALE GENOMIC DNA]</scope>
    <source>
        <strain evidence="4">DSM 42108</strain>
    </source>
</reference>
<feature type="compositionally biased region" description="Low complexity" evidence="1">
    <location>
        <begin position="1090"/>
        <end position="1102"/>
    </location>
</feature>
<feature type="transmembrane region" description="Helical" evidence="2">
    <location>
        <begin position="752"/>
        <end position="771"/>
    </location>
</feature>